<dbReference type="NCBIfam" id="TIGR03696">
    <property type="entry name" value="Rhs_assc_core"/>
    <property type="match status" value="1"/>
</dbReference>
<dbReference type="EMBL" id="BBLT01000020">
    <property type="protein sequence ID" value="GAL87798.1"/>
    <property type="molecule type" value="Genomic_DNA"/>
</dbReference>
<dbReference type="InterPro" id="IPR022385">
    <property type="entry name" value="Rhs_assc_core"/>
</dbReference>
<dbReference type="AlphaFoldDB" id="A0A098LP24"/>
<dbReference type="eggNOG" id="COG3209">
    <property type="taxonomic scope" value="Bacteria"/>
</dbReference>
<reference evidence="1 2" key="1">
    <citation type="submission" date="2014-09" db="EMBL/GenBank/DDBJ databases">
        <title>Sporocytophaga myxococcoides PG-01 genome sequencing.</title>
        <authorList>
            <person name="Liu L."/>
            <person name="Gao P.J."/>
            <person name="Chen G.J."/>
            <person name="Wang L.S."/>
        </authorList>
    </citation>
    <scope>NUCLEOTIDE SEQUENCE [LARGE SCALE GENOMIC DNA]</scope>
    <source>
        <strain evidence="1 2">PG-01</strain>
    </source>
</reference>
<dbReference type="Gene3D" id="2.180.10.10">
    <property type="entry name" value="RHS repeat-associated core"/>
    <property type="match status" value="1"/>
</dbReference>
<organism evidence="1 2">
    <name type="scientific">Sporocytophaga myxococcoides</name>
    <dbReference type="NCBI Taxonomy" id="153721"/>
    <lineage>
        <taxon>Bacteria</taxon>
        <taxon>Pseudomonadati</taxon>
        <taxon>Bacteroidota</taxon>
        <taxon>Cytophagia</taxon>
        <taxon>Cytophagales</taxon>
        <taxon>Cytophagaceae</taxon>
        <taxon>Sporocytophaga</taxon>
    </lineage>
</organism>
<dbReference type="InterPro" id="IPR050708">
    <property type="entry name" value="T6SS_VgrG/RHS"/>
</dbReference>
<proteinExistence type="predicted"/>
<sequence length="531" mass="59240">MDDLTYKYETIANGYTRNTNRLRSVSDAVGNGNYADDIDNQANNNYDYDEIGNLKSDVQEGIDTIEWTVSGKISKVTRSSGITKPDLEFKYDALGNRVAKISKPAATKTDASTWITLYYVRDGVGNVISTYEQRKTTSAQEFFWKDQTLYGSTRLGMVDLNKNITTLGAVSNSLFATKTGIKLFEGSNHLGNVLTVFTDRKIPVASGTNVLSYTADIASTSDYYAFGSQMPGRKYTKTNYRYGFNGMEKDDEVKGSGNSYDFGARIYDPRIGRWLSLDPSAAKYVGWSPYNFVRDNPIRYVDPDGKDPIDPRTGKTSKISLTNSVVVANTYDPKIHLTPKKDAELLSWASSQLLKFSVGKDNGAPIGIFDDFPSPDRSASLISEEAAAVINPRYGDKLRSFSSPKSINGLYNPPSVDAFEEVAKTGYYSYIDQGFAESGIFYTDIKSFNLIDVEANTVSRITNFTRNSNGKFDINTVSTFSTKKGDIQTEMRNGQEYRYRNVTTTETIEQYQNNKSVKKSTVTHTYQEKVK</sequence>
<dbReference type="STRING" id="153721.MYP_5029"/>
<keyword evidence="2" id="KW-1185">Reference proteome</keyword>
<dbReference type="PANTHER" id="PTHR32305:SF15">
    <property type="entry name" value="PROTEIN RHSA-RELATED"/>
    <property type="match status" value="1"/>
</dbReference>
<protein>
    <submittedName>
        <fullName evidence="1">RHS repeat-associated core domain-containing protein</fullName>
    </submittedName>
</protein>
<evidence type="ECO:0000313" key="1">
    <source>
        <dbReference type="EMBL" id="GAL87798.1"/>
    </source>
</evidence>
<name>A0A098LP24_9BACT</name>
<dbReference type="PANTHER" id="PTHR32305">
    <property type="match status" value="1"/>
</dbReference>
<evidence type="ECO:0000313" key="2">
    <source>
        <dbReference type="Proteomes" id="UP000030185"/>
    </source>
</evidence>
<accession>A0A098LP24</accession>
<dbReference type="Proteomes" id="UP000030185">
    <property type="component" value="Unassembled WGS sequence"/>
</dbReference>
<gene>
    <name evidence="1" type="ORF">MYP_5029</name>
</gene>
<comment type="caution">
    <text evidence="1">The sequence shown here is derived from an EMBL/GenBank/DDBJ whole genome shotgun (WGS) entry which is preliminary data.</text>
</comment>